<dbReference type="InterPro" id="IPR032710">
    <property type="entry name" value="NTF2-like_dom_sf"/>
</dbReference>
<dbReference type="Pfam" id="PF14534">
    <property type="entry name" value="DUF4440"/>
    <property type="match status" value="1"/>
</dbReference>
<organism evidence="2 3">
    <name type="scientific">Labilithrix luteola</name>
    <dbReference type="NCBI Taxonomy" id="1391654"/>
    <lineage>
        <taxon>Bacteria</taxon>
        <taxon>Pseudomonadati</taxon>
        <taxon>Myxococcota</taxon>
        <taxon>Polyangia</taxon>
        <taxon>Polyangiales</taxon>
        <taxon>Labilitrichaceae</taxon>
        <taxon>Labilithrix</taxon>
    </lineage>
</organism>
<sequence length="140" mass="16006">MERWREVPSSCDGFVMTRAAIKHAEDRLREAVLLGSKNDTSALEGMFHERLLCTLPDGRILRADDVLDEYRTGRHRVTHCEPRELVIELHEHTAIANVRVNLRGESGGQPFSGTYRHTRTYVREGGEWLIAADHATELRD</sequence>
<evidence type="ECO:0000313" key="2">
    <source>
        <dbReference type="EMBL" id="AKV04730.1"/>
    </source>
</evidence>
<dbReference type="STRING" id="1391654.AKJ09_11393"/>
<evidence type="ECO:0000313" key="3">
    <source>
        <dbReference type="Proteomes" id="UP000064967"/>
    </source>
</evidence>
<dbReference type="EMBL" id="CP012333">
    <property type="protein sequence ID" value="AKV04730.1"/>
    <property type="molecule type" value="Genomic_DNA"/>
</dbReference>
<dbReference type="Proteomes" id="UP000064967">
    <property type="component" value="Chromosome"/>
</dbReference>
<feature type="domain" description="DUF4440" evidence="1">
    <location>
        <begin position="21"/>
        <end position="130"/>
    </location>
</feature>
<proteinExistence type="predicted"/>
<keyword evidence="3" id="KW-1185">Reference proteome</keyword>
<dbReference type="Gene3D" id="3.10.450.50">
    <property type="match status" value="1"/>
</dbReference>
<dbReference type="InterPro" id="IPR027843">
    <property type="entry name" value="DUF4440"/>
</dbReference>
<accession>A0A0K1QH28</accession>
<dbReference type="KEGG" id="llu:AKJ09_11393"/>
<reference evidence="2 3" key="1">
    <citation type="submission" date="2015-08" db="EMBL/GenBank/DDBJ databases">
        <authorList>
            <person name="Babu N.S."/>
            <person name="Beckwith C.J."/>
            <person name="Beseler K.G."/>
            <person name="Brison A."/>
            <person name="Carone J.V."/>
            <person name="Caskin T.P."/>
            <person name="Diamond M."/>
            <person name="Durham M.E."/>
            <person name="Foxe J.M."/>
            <person name="Go M."/>
            <person name="Henderson B.A."/>
            <person name="Jones I.B."/>
            <person name="McGettigan J.A."/>
            <person name="Micheletti S.J."/>
            <person name="Nasrallah M.E."/>
            <person name="Ortiz D."/>
            <person name="Piller C.R."/>
            <person name="Privatt S.R."/>
            <person name="Schneider S.L."/>
            <person name="Sharp S."/>
            <person name="Smith T.C."/>
            <person name="Stanton J.D."/>
            <person name="Ullery H.E."/>
            <person name="Wilson R.J."/>
            <person name="Serrano M.G."/>
            <person name="Buck G."/>
            <person name="Lee V."/>
            <person name="Wang Y."/>
            <person name="Carvalho R."/>
            <person name="Voegtly L."/>
            <person name="Shi R."/>
            <person name="Duckworth R."/>
            <person name="Johnson A."/>
            <person name="Loviza R."/>
            <person name="Walstead R."/>
            <person name="Shah Z."/>
            <person name="Kiflezghi M."/>
            <person name="Wade K."/>
            <person name="Ball S.L."/>
            <person name="Bradley K.W."/>
            <person name="Asai D.J."/>
            <person name="Bowman C.A."/>
            <person name="Russell D.A."/>
            <person name="Pope W.H."/>
            <person name="Jacobs-Sera D."/>
            <person name="Hendrix R.W."/>
            <person name="Hatfull G.F."/>
        </authorList>
    </citation>
    <scope>NUCLEOTIDE SEQUENCE [LARGE SCALE GENOMIC DNA]</scope>
    <source>
        <strain evidence="2 3">DSM 27648</strain>
    </source>
</reference>
<name>A0A0K1QH28_9BACT</name>
<evidence type="ECO:0000259" key="1">
    <source>
        <dbReference type="Pfam" id="PF14534"/>
    </source>
</evidence>
<dbReference type="AlphaFoldDB" id="A0A0K1QH28"/>
<gene>
    <name evidence="2" type="ORF">AKJ09_11393</name>
</gene>
<dbReference type="SUPFAM" id="SSF54427">
    <property type="entry name" value="NTF2-like"/>
    <property type="match status" value="1"/>
</dbReference>
<protein>
    <submittedName>
        <fullName evidence="2">Cytochrome P-450:NADPH-P-450 reductase</fullName>
    </submittedName>
</protein>